<reference evidence="3 4" key="1">
    <citation type="submission" date="2019-01" db="EMBL/GenBank/DDBJ databases">
        <title>Complete Genome Sequence and Annotation of the Paracoccus pantotrophus type strain DSM 2944.</title>
        <authorList>
            <person name="Bockwoldt J.A."/>
            <person name="Zimmermann M."/>
            <person name="Tiso T."/>
            <person name="Blank L.M."/>
        </authorList>
    </citation>
    <scope>NUCLEOTIDE SEQUENCE [LARGE SCALE GENOMIC DNA]</scope>
    <source>
        <strain evidence="3 4">DSM 2944</strain>
    </source>
</reference>
<dbReference type="KEGG" id="ppan:ESD82_13560"/>
<dbReference type="InterPro" id="IPR046453">
    <property type="entry name" value="GpA_ATPase"/>
</dbReference>
<dbReference type="EMBL" id="CP044426">
    <property type="protein sequence ID" value="QFG37201.1"/>
    <property type="molecule type" value="Genomic_DNA"/>
</dbReference>
<dbReference type="AlphaFoldDB" id="A0AAE6TTU9"/>
<dbReference type="InterPro" id="IPR046454">
    <property type="entry name" value="GpA_endonuclease"/>
</dbReference>
<dbReference type="GO" id="GO:0016887">
    <property type="term" value="F:ATP hydrolysis activity"/>
    <property type="evidence" value="ECO:0007669"/>
    <property type="project" value="InterPro"/>
</dbReference>
<dbReference type="Proteomes" id="UP000326453">
    <property type="component" value="Chromosome 1"/>
</dbReference>
<dbReference type="Gene3D" id="3.40.50.300">
    <property type="entry name" value="P-loop containing nucleotide triphosphate hydrolases"/>
    <property type="match status" value="1"/>
</dbReference>
<accession>A0AAE6TTU9</accession>
<evidence type="ECO:0000259" key="2">
    <source>
        <dbReference type="Pfam" id="PF20454"/>
    </source>
</evidence>
<protein>
    <submittedName>
        <fullName evidence="3">Phage terminase large subunit family protein</fullName>
    </submittedName>
</protein>
<feature type="domain" description="Phage terminase large subunit GpA ATPase" evidence="1">
    <location>
        <begin position="49"/>
        <end position="288"/>
    </location>
</feature>
<feature type="domain" description="Terminase large subunit GpA endonuclease" evidence="2">
    <location>
        <begin position="299"/>
        <end position="568"/>
    </location>
</feature>
<dbReference type="InterPro" id="IPR027417">
    <property type="entry name" value="P-loop_NTPase"/>
</dbReference>
<gene>
    <name evidence="3" type="ORF">ESD82_13560</name>
</gene>
<evidence type="ECO:0000313" key="4">
    <source>
        <dbReference type="Proteomes" id="UP000326453"/>
    </source>
</evidence>
<sequence>MKSNAPWRGWQMGTLEKLRRDAMESLRPPPSIPLSEWIESNVFLPQTASATPGKMRLWKFQEGIADAFTDPGISEIIVRKSARVGFSQLLMGYIAHTVATNPCPILATQPTQDDSRAFSVDIEAMFEASPTLRGLISDGADDSGRSTLMRRLFGGGSLEFLSASSPRAFRRKLGKVCIGDEIAAYEVSEEGSILDLLRMRSQTYRDRKIIFGGTPIFKGDAVDSLYEDSDKRIFEVRCVECHDFAEIEFKHLEFDPQDIDKGVNWICPCCGSVVPESRKAEMVANGRWRVTNPESKTRAGFKLNSLVSPHYNARWQVIISEFLKAKSDPAALQAWTNLLLGEGWEQTGEGITESALTLVQANLEAIPGSTLYLTGGCDVQADRLELSTVAWDAEGRGTILAHETVWGDPLANDVWVALADLIGRRFQHPRGGTIAYDKVLCDAGDGVRAAAIYSFCRGRAPLVFASKGVSGWKQPPVTLGKAADKTIRLQLLGVDGLKDRVHRMATAGTLAFSDSLPPTYWEQLAGEEIRVKYSRGFAVRQWHQITGRRSEALDCAVMALGAKHLLHWKPDRRAEELSSAAAPRKAPAVIRSKWLSGG</sequence>
<evidence type="ECO:0000313" key="3">
    <source>
        <dbReference type="EMBL" id="QFG37201.1"/>
    </source>
</evidence>
<dbReference type="GO" id="GO:0004519">
    <property type="term" value="F:endonuclease activity"/>
    <property type="evidence" value="ECO:0007669"/>
    <property type="project" value="InterPro"/>
</dbReference>
<proteinExistence type="predicted"/>
<dbReference type="Pfam" id="PF05876">
    <property type="entry name" value="GpA_ATPase"/>
    <property type="match status" value="1"/>
</dbReference>
<evidence type="ECO:0000259" key="1">
    <source>
        <dbReference type="Pfam" id="PF05876"/>
    </source>
</evidence>
<dbReference type="Pfam" id="PF20454">
    <property type="entry name" value="GpA_nuclease"/>
    <property type="match status" value="1"/>
</dbReference>
<name>A0AAE6TTU9_PARPN</name>
<organism evidence="3 4">
    <name type="scientific">Paracoccus pantotrophus</name>
    <name type="common">Thiosphaera pantotropha</name>
    <dbReference type="NCBI Taxonomy" id="82367"/>
    <lineage>
        <taxon>Bacteria</taxon>
        <taxon>Pseudomonadati</taxon>
        <taxon>Pseudomonadota</taxon>
        <taxon>Alphaproteobacteria</taxon>
        <taxon>Rhodobacterales</taxon>
        <taxon>Paracoccaceae</taxon>
        <taxon>Paracoccus</taxon>
    </lineage>
</organism>